<evidence type="ECO:0000313" key="1">
    <source>
        <dbReference type="EMBL" id="MBA0734363.1"/>
    </source>
</evidence>
<dbReference type="EMBL" id="JABEZY010000002">
    <property type="protein sequence ID" value="MBA0734363.1"/>
    <property type="molecule type" value="Genomic_DNA"/>
</dbReference>
<dbReference type="PANTHER" id="PTHR47074">
    <property type="entry name" value="BNAC02G40300D PROTEIN"/>
    <property type="match status" value="1"/>
</dbReference>
<dbReference type="OrthoDB" id="1002400at2759"/>
<comment type="caution">
    <text evidence="1">The sequence shown here is derived from an EMBL/GenBank/DDBJ whole genome shotgun (WGS) entry which is preliminary data.</text>
</comment>
<dbReference type="PANTHER" id="PTHR47074:SF61">
    <property type="entry name" value="RNASE H TYPE-1 DOMAIN-CONTAINING PROTEIN"/>
    <property type="match status" value="1"/>
</dbReference>
<dbReference type="Proteomes" id="UP000593579">
    <property type="component" value="Unassembled WGS sequence"/>
</dbReference>
<feature type="non-terminal residue" evidence="1">
    <location>
        <position position="1"/>
    </location>
</feature>
<sequence length="222" mass="25744">EAETSVHALHYCLVIEDIWHHLNWNWSDVVIHIKLIEWTERNKWMREGKKRSRLVIPESIRNYVWELDGLKSSIIIQRTELENWRPSEYLFMKVNFHITFKKQENKSCSGIVTRDNGGQVLSSKVVINENVPSSFEIEALACVQSSQLRLDLGFLEAYIRDGKGLGKSFCTCKFKYSPRSTNWVAHLLAIEGMKVAEQWCLRDGVPKFAKGDVERDGREEGC</sequence>
<dbReference type="AlphaFoldDB" id="A0A7J9BDH0"/>
<reference evidence="1 2" key="1">
    <citation type="journal article" date="2019" name="Genome Biol. Evol.">
        <title>Insights into the evolution of the New World diploid cottons (Gossypium, subgenus Houzingenia) based on genome sequencing.</title>
        <authorList>
            <person name="Grover C.E."/>
            <person name="Arick M.A. 2nd"/>
            <person name="Thrash A."/>
            <person name="Conover J.L."/>
            <person name="Sanders W.S."/>
            <person name="Peterson D.G."/>
            <person name="Frelichowski J.E."/>
            <person name="Scheffler J.A."/>
            <person name="Scheffler B.E."/>
            <person name="Wendel J.F."/>
        </authorList>
    </citation>
    <scope>NUCLEOTIDE SEQUENCE [LARGE SCALE GENOMIC DNA]</scope>
    <source>
        <strain evidence="1">5</strain>
        <tissue evidence="1">Leaf</tissue>
    </source>
</reference>
<organism evidence="1 2">
    <name type="scientific">Gossypium gossypioides</name>
    <name type="common">Mexican cotton</name>
    <name type="synonym">Selera gossypioides</name>
    <dbReference type="NCBI Taxonomy" id="34282"/>
    <lineage>
        <taxon>Eukaryota</taxon>
        <taxon>Viridiplantae</taxon>
        <taxon>Streptophyta</taxon>
        <taxon>Embryophyta</taxon>
        <taxon>Tracheophyta</taxon>
        <taxon>Spermatophyta</taxon>
        <taxon>Magnoliopsida</taxon>
        <taxon>eudicotyledons</taxon>
        <taxon>Gunneridae</taxon>
        <taxon>Pentapetalae</taxon>
        <taxon>rosids</taxon>
        <taxon>malvids</taxon>
        <taxon>Malvales</taxon>
        <taxon>Malvaceae</taxon>
        <taxon>Malvoideae</taxon>
        <taxon>Gossypium</taxon>
    </lineage>
</organism>
<keyword evidence="2" id="KW-1185">Reference proteome</keyword>
<evidence type="ECO:0008006" key="3">
    <source>
        <dbReference type="Google" id="ProtNLM"/>
    </source>
</evidence>
<accession>A0A7J9BDH0</accession>
<name>A0A7J9BDH0_GOSGO</name>
<gene>
    <name evidence="1" type="ORF">Gogos_018280</name>
</gene>
<proteinExistence type="predicted"/>
<evidence type="ECO:0000313" key="2">
    <source>
        <dbReference type="Proteomes" id="UP000593579"/>
    </source>
</evidence>
<dbReference type="InterPro" id="IPR052929">
    <property type="entry name" value="RNase_H-like_EbsB-rel"/>
</dbReference>
<protein>
    <recommendedName>
        <fullName evidence="3">RNase H type-1 domain-containing protein</fullName>
    </recommendedName>
</protein>